<evidence type="ECO:0000256" key="7">
    <source>
        <dbReference type="SAM" id="Phobius"/>
    </source>
</evidence>
<reference evidence="9" key="1">
    <citation type="submission" date="2022-06" db="EMBL/GenBank/DDBJ databases">
        <title>Dynamics of rice microbiomes reveals core vertical transmitted seed endophytes.</title>
        <authorList>
            <person name="Liao K."/>
            <person name="Zhang X."/>
        </authorList>
    </citation>
    <scope>NUCLEOTIDE SEQUENCE</scope>
    <source>
        <strain evidence="9">JT1-17</strain>
    </source>
</reference>
<comment type="caution">
    <text evidence="9">The sequence shown here is derived from an EMBL/GenBank/DDBJ whole genome shotgun (WGS) entry which is preliminary data.</text>
</comment>
<dbReference type="RefSeq" id="WP_024472282.1">
    <property type="nucleotide sequence ID" value="NZ_CP014207.1"/>
</dbReference>
<evidence type="ECO:0000256" key="2">
    <source>
        <dbReference type="ARBA" id="ARBA00006143"/>
    </source>
</evidence>
<evidence type="ECO:0000256" key="1">
    <source>
        <dbReference type="ARBA" id="ARBA00004141"/>
    </source>
</evidence>
<keyword evidence="3 7" id="KW-0812">Transmembrane</keyword>
<dbReference type="PANTHER" id="PTHR31272:SF9">
    <property type="entry name" value="BLL1027 PROTEIN"/>
    <property type="match status" value="1"/>
</dbReference>
<feature type="transmembrane region" description="Helical" evidence="7">
    <location>
        <begin position="157"/>
        <end position="187"/>
    </location>
</feature>
<keyword evidence="6 7" id="KW-0472">Membrane</keyword>
<evidence type="ECO:0000313" key="9">
    <source>
        <dbReference type="EMBL" id="MCW0346307.1"/>
    </source>
</evidence>
<protein>
    <recommendedName>
        <fullName evidence="8">Cytochrome C biogenesis protein transmembrane domain-containing protein</fullName>
    </recommendedName>
</protein>
<proteinExistence type="inferred from homology"/>
<feature type="transmembrane region" description="Helical" evidence="7">
    <location>
        <begin position="199"/>
        <end position="219"/>
    </location>
</feature>
<organism evidence="9 10">
    <name type="scientific">Pantoea ananas</name>
    <name type="common">Erwinia uredovora</name>
    <dbReference type="NCBI Taxonomy" id="553"/>
    <lineage>
        <taxon>Bacteria</taxon>
        <taxon>Pseudomonadati</taxon>
        <taxon>Pseudomonadota</taxon>
        <taxon>Gammaproteobacteria</taxon>
        <taxon>Enterobacterales</taxon>
        <taxon>Erwiniaceae</taxon>
        <taxon>Pantoea</taxon>
    </lineage>
</organism>
<name>A0AAJ1D352_PANAN</name>
<keyword evidence="5 7" id="KW-1133">Transmembrane helix</keyword>
<evidence type="ECO:0000256" key="4">
    <source>
        <dbReference type="ARBA" id="ARBA00022748"/>
    </source>
</evidence>
<evidence type="ECO:0000313" key="10">
    <source>
        <dbReference type="Proteomes" id="UP001208888"/>
    </source>
</evidence>
<dbReference type="InterPro" id="IPR051790">
    <property type="entry name" value="Cytochrome_c-biogenesis_DsbD"/>
</dbReference>
<dbReference type="Proteomes" id="UP001208888">
    <property type="component" value="Unassembled WGS sequence"/>
</dbReference>
<keyword evidence="4" id="KW-0201">Cytochrome c-type biogenesis</keyword>
<evidence type="ECO:0000256" key="6">
    <source>
        <dbReference type="ARBA" id="ARBA00023136"/>
    </source>
</evidence>
<feature type="transmembrane region" description="Helical" evidence="7">
    <location>
        <begin position="126"/>
        <end position="151"/>
    </location>
</feature>
<gene>
    <name evidence="9" type="ORF">NB703_004400</name>
</gene>
<comment type="similarity">
    <text evidence="2">Belongs to the DsbD family.</text>
</comment>
<comment type="subcellular location">
    <subcellularLocation>
        <location evidence="1">Membrane</location>
        <topology evidence="1">Multi-pass membrane protein</topology>
    </subcellularLocation>
</comment>
<evidence type="ECO:0000256" key="3">
    <source>
        <dbReference type="ARBA" id="ARBA00022692"/>
    </source>
</evidence>
<feature type="transmembrane region" description="Helical" evidence="7">
    <location>
        <begin position="6"/>
        <end position="32"/>
    </location>
</feature>
<feature type="domain" description="Cytochrome C biogenesis protein transmembrane" evidence="8">
    <location>
        <begin position="12"/>
        <end position="216"/>
    </location>
</feature>
<dbReference type="Pfam" id="PF02683">
    <property type="entry name" value="DsbD_TM"/>
    <property type="match status" value="1"/>
</dbReference>
<dbReference type="EMBL" id="JANFVX010000027">
    <property type="protein sequence ID" value="MCW0346307.1"/>
    <property type="molecule type" value="Genomic_DNA"/>
</dbReference>
<dbReference type="GO" id="GO:0016020">
    <property type="term" value="C:membrane"/>
    <property type="evidence" value="ECO:0007669"/>
    <property type="project" value="UniProtKB-SubCell"/>
</dbReference>
<dbReference type="PANTHER" id="PTHR31272">
    <property type="entry name" value="CYTOCHROME C-TYPE BIOGENESIS PROTEIN HI_1454-RELATED"/>
    <property type="match status" value="1"/>
</dbReference>
<sequence>MELGAGAYGFGLIAGVLTTLSPCVLPILPVLLGSASSEHPRAPLALAAGLAISYAIIGTSLAWMSANIGIDPYLFRNIGAVALGIMGGVLFSASLQQYFATATAGVGNAGNNFLNRLNPTGIRGQFITGLVLGVIWSPCVGPTLGGAIVMASQGTQLLQVMLLMGLFGAGAALPVGLLSFLSMAAILRFRGKMLRAGRAGKIILGALMILIAILILTGADKFIESGLLQITPAWLTHLTTRF</sequence>
<accession>A0AAJ1D352</accession>
<dbReference type="GO" id="GO:0017004">
    <property type="term" value="P:cytochrome complex assembly"/>
    <property type="evidence" value="ECO:0007669"/>
    <property type="project" value="UniProtKB-KW"/>
</dbReference>
<evidence type="ECO:0000259" key="8">
    <source>
        <dbReference type="Pfam" id="PF02683"/>
    </source>
</evidence>
<dbReference type="InterPro" id="IPR003834">
    <property type="entry name" value="Cyt_c_assmbl_TM_dom"/>
</dbReference>
<feature type="transmembrane region" description="Helical" evidence="7">
    <location>
        <begin position="78"/>
        <end position="95"/>
    </location>
</feature>
<evidence type="ECO:0000256" key="5">
    <source>
        <dbReference type="ARBA" id="ARBA00022989"/>
    </source>
</evidence>
<feature type="transmembrane region" description="Helical" evidence="7">
    <location>
        <begin position="44"/>
        <end position="66"/>
    </location>
</feature>
<dbReference type="AlphaFoldDB" id="A0AAJ1D352"/>